<organism evidence="1 2">
    <name type="scientific">Trypanosoma theileri</name>
    <dbReference type="NCBI Taxonomy" id="67003"/>
    <lineage>
        <taxon>Eukaryota</taxon>
        <taxon>Discoba</taxon>
        <taxon>Euglenozoa</taxon>
        <taxon>Kinetoplastea</taxon>
        <taxon>Metakinetoplastina</taxon>
        <taxon>Trypanosomatida</taxon>
        <taxon>Trypanosomatidae</taxon>
        <taxon>Trypanosoma</taxon>
    </lineage>
</organism>
<accession>A0A1X0NM47</accession>
<dbReference type="GeneID" id="39988518"/>
<dbReference type="OrthoDB" id="245675at2759"/>
<protein>
    <submittedName>
        <fullName evidence="1">Uncharacterized protein</fullName>
    </submittedName>
</protein>
<dbReference type="EMBL" id="NBCO01000032">
    <property type="protein sequence ID" value="ORC85796.1"/>
    <property type="molecule type" value="Genomic_DNA"/>
</dbReference>
<evidence type="ECO:0000313" key="2">
    <source>
        <dbReference type="Proteomes" id="UP000192257"/>
    </source>
</evidence>
<gene>
    <name evidence="1" type="ORF">TM35_000321110</name>
</gene>
<keyword evidence="2" id="KW-1185">Reference proteome</keyword>
<comment type="caution">
    <text evidence="1">The sequence shown here is derived from an EMBL/GenBank/DDBJ whole genome shotgun (WGS) entry which is preliminary data.</text>
</comment>
<dbReference type="VEuPathDB" id="TriTrypDB:TM35_000321110"/>
<dbReference type="Proteomes" id="UP000192257">
    <property type="component" value="Unassembled WGS sequence"/>
</dbReference>
<dbReference type="RefSeq" id="XP_028879862.1">
    <property type="nucleotide sequence ID" value="XM_029028738.1"/>
</dbReference>
<dbReference type="CDD" id="cd23680">
    <property type="entry name" value="RESC16"/>
    <property type="match status" value="1"/>
</dbReference>
<dbReference type="AlphaFoldDB" id="A0A1X0NM47"/>
<proteinExistence type="predicted"/>
<evidence type="ECO:0000313" key="1">
    <source>
        <dbReference type="EMBL" id="ORC85796.1"/>
    </source>
</evidence>
<name>A0A1X0NM47_9TRYP</name>
<reference evidence="1 2" key="1">
    <citation type="submission" date="2017-03" db="EMBL/GenBank/DDBJ databases">
        <title>An alternative strategy for trypanosome survival in the mammalian bloodstream revealed through genome and transcriptome analysis of the ubiquitous bovine parasite Trypanosoma (Megatrypanum) theileri.</title>
        <authorList>
            <person name="Kelly S."/>
            <person name="Ivens A."/>
            <person name="Mott A."/>
            <person name="O'Neill E."/>
            <person name="Emms D."/>
            <person name="Macleod O."/>
            <person name="Voorheis P."/>
            <person name="Matthews J."/>
            <person name="Matthews K."/>
            <person name="Carrington M."/>
        </authorList>
    </citation>
    <scope>NUCLEOTIDE SEQUENCE [LARGE SCALE GENOMIC DNA]</scope>
    <source>
        <strain evidence="1">Edinburgh</strain>
    </source>
</reference>
<sequence length="457" mass="51415">MRRCITARLTFQRLLCGDKLVIRDDKSIHEVASTFRKQFPIAPIPVPIAAALGRSYVLTGETQRVVTLLSTHPSARDLAEELIQLLSQDTAVDADTLLRLMAAVRPVSSVISSQFLASLAGRLVKDGKSKEIKLLLMREIREVPHLAGVLLRPLCEVSDPINSEDKQNVADALNIALLRSFVSPKDYGYVLTLLSRGGEHRKVLALWSWMKHTSARWDQKAVSAVIISASLSRKMNVAISAIQSLAESNEDPTIESQKYFIRYLASRFPPLSRYADQLVTHWHTNVQLWKTEARVVGVELLFAHYHSKDYDRLRELLLTAESVADTNEAIEEILKVKGMPYILRHFASDIVEEPWLQKFFACGIRIKDLGKYPQLLATLASFARHVKEEEEFINSIRGIEMNSEDFEEMAKFVADDICFRNAGETLRFISNIAEALSQQVPTGVSSWLQLLGESRGS</sequence>